<dbReference type="PROSITE" id="PS51918">
    <property type="entry name" value="RADICAL_SAM"/>
    <property type="match status" value="1"/>
</dbReference>
<proteinExistence type="inferred from homology"/>
<comment type="caution">
    <text evidence="10">The sequence shown here is derived from an EMBL/GenBank/DDBJ whole genome shotgun (WGS) entry which is preliminary data.</text>
</comment>
<keyword evidence="4 8" id="KW-0460">Magnesium</keyword>
<comment type="catalytic activity">
    <reaction evidence="8">
        <text>6-carboxy-5,6,7,8-tetrahydropterin + H(+) = 7-carboxy-7-carbaguanine + NH4(+)</text>
        <dbReference type="Rhea" id="RHEA:27974"/>
        <dbReference type="ChEBI" id="CHEBI:15378"/>
        <dbReference type="ChEBI" id="CHEBI:28938"/>
        <dbReference type="ChEBI" id="CHEBI:61032"/>
        <dbReference type="ChEBI" id="CHEBI:61036"/>
        <dbReference type="EC" id="4.3.99.3"/>
    </reaction>
</comment>
<accession>A0A1F8C1W5</accession>
<feature type="binding site" evidence="8">
    <location>
        <position position="98"/>
    </location>
    <ligand>
        <name>substrate</name>
    </ligand>
</feature>
<dbReference type="HAMAP" id="MF_00917">
    <property type="entry name" value="QueE"/>
    <property type="match status" value="1"/>
</dbReference>
<dbReference type="InterPro" id="IPR007197">
    <property type="entry name" value="rSAM"/>
</dbReference>
<evidence type="ECO:0000256" key="4">
    <source>
        <dbReference type="ARBA" id="ARBA00022842"/>
    </source>
</evidence>
<keyword evidence="6 8" id="KW-0411">Iron-sulfur</keyword>
<dbReference type="PANTHER" id="PTHR42836:SF1">
    <property type="entry name" value="7-CARBOXY-7-DEAZAGUANINE SYNTHASE"/>
    <property type="match status" value="1"/>
</dbReference>
<dbReference type="PIRSF" id="PIRSF000370">
    <property type="entry name" value="QueE"/>
    <property type="match status" value="1"/>
</dbReference>
<evidence type="ECO:0000313" key="10">
    <source>
        <dbReference type="EMBL" id="OGM70361.1"/>
    </source>
</evidence>
<feature type="binding site" evidence="8">
    <location>
        <begin position="19"/>
        <end position="21"/>
    </location>
    <ligand>
        <name>substrate</name>
    </ligand>
</feature>
<feature type="binding site" evidence="8">
    <location>
        <begin position="143"/>
        <end position="145"/>
    </location>
    <ligand>
        <name>S-adenosyl-L-methionine</name>
        <dbReference type="ChEBI" id="CHEBI:59789"/>
    </ligand>
</feature>
<evidence type="ECO:0000256" key="1">
    <source>
        <dbReference type="ARBA" id="ARBA00022485"/>
    </source>
</evidence>
<dbReference type="InterPro" id="IPR013785">
    <property type="entry name" value="Aldolase_TIM"/>
</dbReference>
<comment type="cofactor">
    <cofactor evidence="8">
        <name>S-adenosyl-L-methionine</name>
        <dbReference type="ChEBI" id="CHEBI:59789"/>
    </cofactor>
    <text evidence="8">Binds 1 S-adenosyl-L-methionine per subunit.</text>
</comment>
<dbReference type="GO" id="GO:0016840">
    <property type="term" value="F:carbon-nitrogen lyase activity"/>
    <property type="evidence" value="ECO:0007669"/>
    <property type="project" value="UniProtKB-UniRule"/>
</dbReference>
<dbReference type="STRING" id="1802525.A2975_04420"/>
<feature type="domain" description="Radical SAM core" evidence="9">
    <location>
        <begin position="25"/>
        <end position="241"/>
    </location>
</feature>
<keyword evidence="3 8" id="KW-0479">Metal-binding</keyword>
<keyword evidence="8" id="KW-0671">Queuosine biosynthesis</keyword>
<comment type="caution">
    <text evidence="8">Lacks conserved residue(s) required for the propagation of feature annotation.</text>
</comment>
<evidence type="ECO:0000256" key="3">
    <source>
        <dbReference type="ARBA" id="ARBA00022723"/>
    </source>
</evidence>
<comment type="subunit">
    <text evidence="8">Homodimer.</text>
</comment>
<dbReference type="UniPathway" id="UPA00391"/>
<protein>
    <recommendedName>
        <fullName evidence="8">7-carboxy-7-deazaguanine synthase</fullName>
        <shortName evidence="8">CDG synthase</shortName>
        <ecNumber evidence="8">4.3.99.3</ecNumber>
    </recommendedName>
    <alternativeName>
        <fullName evidence="8">Queuosine biosynthesis protein QueE</fullName>
    </alternativeName>
</protein>
<feature type="binding site" evidence="8">
    <location>
        <position position="38"/>
    </location>
    <ligand>
        <name>[4Fe-4S] cluster</name>
        <dbReference type="ChEBI" id="CHEBI:49883"/>
        <note>4Fe-4S-S-AdoMet</note>
    </ligand>
</feature>
<dbReference type="Gene3D" id="3.20.20.70">
    <property type="entry name" value="Aldolase class I"/>
    <property type="match status" value="1"/>
</dbReference>
<comment type="function">
    <text evidence="8">Catalyzes the complex heterocyclic radical-mediated conversion of 6-carboxy-5,6,7,8-tetrahydropterin (CPH4) to 7-carboxy-7-deazaguanine (CDG), a step common to the biosynthetic pathways of all 7-deazapurine-containing compounds.</text>
</comment>
<evidence type="ECO:0000259" key="9">
    <source>
        <dbReference type="PROSITE" id="PS51918"/>
    </source>
</evidence>
<dbReference type="GO" id="GO:0008616">
    <property type="term" value="P:tRNA queuosine(34) biosynthetic process"/>
    <property type="evidence" value="ECO:0007669"/>
    <property type="project" value="UniProtKB-UniRule"/>
</dbReference>
<feature type="binding site" evidence="8">
    <location>
        <position position="42"/>
    </location>
    <ligand>
        <name>[4Fe-4S] cluster</name>
        <dbReference type="ChEBI" id="CHEBI:49883"/>
        <note>4Fe-4S-S-AdoMet</note>
    </ligand>
</feature>
<dbReference type="EMBL" id="MGHL01000006">
    <property type="protein sequence ID" value="OGM70361.1"/>
    <property type="molecule type" value="Genomic_DNA"/>
</dbReference>
<organism evidence="10 11">
    <name type="scientific">Candidatus Woesebacteria bacterium RIFCSPLOWO2_01_FULL_44_14</name>
    <dbReference type="NCBI Taxonomy" id="1802525"/>
    <lineage>
        <taxon>Bacteria</taxon>
        <taxon>Candidatus Woeseibacteriota</taxon>
    </lineage>
</organism>
<dbReference type="GO" id="GO:0000287">
    <property type="term" value="F:magnesium ion binding"/>
    <property type="evidence" value="ECO:0007669"/>
    <property type="project" value="UniProtKB-UniRule"/>
</dbReference>
<feature type="binding site" evidence="8">
    <location>
        <position position="100"/>
    </location>
    <ligand>
        <name>S-adenosyl-L-methionine</name>
        <dbReference type="ChEBI" id="CHEBI:59789"/>
    </ligand>
</feature>
<dbReference type="PANTHER" id="PTHR42836">
    <property type="entry name" value="7-CARBOXY-7-DEAZAGUANINE SYNTHASE"/>
    <property type="match status" value="1"/>
</dbReference>
<comment type="cofactor">
    <cofactor evidence="8">
        <name>Mg(2+)</name>
        <dbReference type="ChEBI" id="CHEBI:18420"/>
    </cofactor>
</comment>
<dbReference type="GO" id="GO:0051539">
    <property type="term" value="F:4 iron, 4 sulfur cluster binding"/>
    <property type="evidence" value="ECO:0007669"/>
    <property type="project" value="UniProtKB-UniRule"/>
</dbReference>
<comment type="cofactor">
    <cofactor evidence="8">
        <name>[4Fe-4S] cluster</name>
        <dbReference type="ChEBI" id="CHEBI:49883"/>
    </cofactor>
    <text evidence="8">Binds 1 [4Fe-4S] cluster. The cluster is coordinated with 3 cysteines and an exchangeable S-adenosyl-L-methionine.</text>
</comment>
<dbReference type="InterPro" id="IPR058240">
    <property type="entry name" value="rSAM_sf"/>
</dbReference>
<gene>
    <name evidence="8" type="primary">queE</name>
    <name evidence="10" type="ORF">A2975_04420</name>
</gene>
<dbReference type="AlphaFoldDB" id="A0A1F8C1W5"/>
<keyword evidence="2 8" id="KW-0949">S-adenosyl-L-methionine</keyword>
<feature type="binding site" evidence="8">
    <location>
        <position position="50"/>
    </location>
    <ligand>
        <name>[4Fe-4S] cluster</name>
        <dbReference type="ChEBI" id="CHEBI:49883"/>
        <note>4Fe-4S-S-AdoMet</note>
    </ligand>
</feature>
<reference evidence="10 11" key="1">
    <citation type="journal article" date="2016" name="Nat. Commun.">
        <title>Thousands of microbial genomes shed light on interconnected biogeochemical processes in an aquifer system.</title>
        <authorList>
            <person name="Anantharaman K."/>
            <person name="Brown C.T."/>
            <person name="Hug L.A."/>
            <person name="Sharon I."/>
            <person name="Castelle C.J."/>
            <person name="Probst A.J."/>
            <person name="Thomas B.C."/>
            <person name="Singh A."/>
            <person name="Wilkins M.J."/>
            <person name="Karaoz U."/>
            <person name="Brodie E.L."/>
            <person name="Williams K.H."/>
            <person name="Hubbard S.S."/>
            <person name="Banfield J.F."/>
        </authorList>
    </citation>
    <scope>NUCLEOTIDE SEQUENCE [LARGE SCALE GENOMIC DNA]</scope>
</reference>
<dbReference type="EC" id="4.3.99.3" evidence="8"/>
<dbReference type="GO" id="GO:1904047">
    <property type="term" value="F:S-adenosyl-L-methionine binding"/>
    <property type="evidence" value="ECO:0007669"/>
    <property type="project" value="UniProtKB-UniRule"/>
</dbReference>
<comment type="similarity">
    <text evidence="8">Belongs to the radical SAM superfamily. 7-carboxy-7-deazaguanine synthase family.</text>
</comment>
<sequence>MRPKPDLLKVSGDGVFATLQGEGVTAGEPSVFLRLHYCNLTCGKPEGWKCDTWYTWDKEREEYWTESSDVSFREIAATMEAAWESAFDANGTKRAVITGGEPLLQQSKIIKLIEELPDWDIEIETNGTIVPAPELGDCQFNCSPKLENSGNSKARRYNPSALKAINALPNSWFKFVVSDTSDLDEIDELVRDCELNEDKLLIMPEGQTADVVEGHAQLVRDAVNERGWKITMRNQLIWYGDKRRT</sequence>
<feature type="binding site" evidence="8">
    <location>
        <position position="34"/>
    </location>
    <ligand>
        <name>substrate</name>
    </ligand>
</feature>
<keyword evidence="1 8" id="KW-0004">4Fe-4S</keyword>
<evidence type="ECO:0000313" key="11">
    <source>
        <dbReference type="Proteomes" id="UP000178429"/>
    </source>
</evidence>
<keyword evidence="5 8" id="KW-0408">Iron</keyword>
<evidence type="ECO:0000256" key="6">
    <source>
        <dbReference type="ARBA" id="ARBA00023014"/>
    </source>
</evidence>
<evidence type="ECO:0000256" key="5">
    <source>
        <dbReference type="ARBA" id="ARBA00023004"/>
    </source>
</evidence>
<dbReference type="SUPFAM" id="SSF102114">
    <property type="entry name" value="Radical SAM enzymes"/>
    <property type="match status" value="1"/>
</dbReference>
<comment type="pathway">
    <text evidence="8">Purine metabolism; 7-cyano-7-deazaguanine biosynthesis.</text>
</comment>
<keyword evidence="7 8" id="KW-0456">Lyase</keyword>
<dbReference type="InterPro" id="IPR024924">
    <property type="entry name" value="7-CO-7-deazaguanine_synth-like"/>
</dbReference>
<dbReference type="Proteomes" id="UP000178429">
    <property type="component" value="Unassembled WGS sequence"/>
</dbReference>
<evidence type="ECO:0000256" key="2">
    <source>
        <dbReference type="ARBA" id="ARBA00022691"/>
    </source>
</evidence>
<evidence type="ECO:0000256" key="7">
    <source>
        <dbReference type="ARBA" id="ARBA00023239"/>
    </source>
</evidence>
<name>A0A1F8C1W5_9BACT</name>
<evidence type="ECO:0000256" key="8">
    <source>
        <dbReference type="HAMAP-Rule" id="MF_00917"/>
    </source>
</evidence>
<feature type="binding site" evidence="8">
    <location>
        <position position="52"/>
    </location>
    <ligand>
        <name>Mg(2+)</name>
        <dbReference type="ChEBI" id="CHEBI:18420"/>
    </ligand>
</feature>